<protein>
    <submittedName>
        <fullName evidence="1">(apollo) hypothetical protein</fullName>
    </submittedName>
</protein>
<sequence>MRGFCDCFNIKRHCLLKSRPRKRTRLTSDSDDCLPLPFKRTAHTTNMSAAISKSKNKTPPVSSKNIPTVPIDIFGAVDCDSDSSDIFDLPLTIGTTKTSKRKVRSNPTQITTPVVADHTYAAVTNKENVDHQHKNNWNNIKNARAVTILSDVKINYAISDLRKMISNTKRQNVSSCDLKVDFPEILEGSTTNSVSLK</sequence>
<gene>
    <name evidence="1" type="ORF">PAPOLLO_LOCUS1135</name>
</gene>
<accession>A0A8S3W264</accession>
<evidence type="ECO:0000313" key="2">
    <source>
        <dbReference type="Proteomes" id="UP000691718"/>
    </source>
</evidence>
<dbReference type="EMBL" id="CAJQZP010000076">
    <property type="protein sequence ID" value="CAG4936238.1"/>
    <property type="molecule type" value="Genomic_DNA"/>
</dbReference>
<dbReference type="OrthoDB" id="6357684at2759"/>
<name>A0A8S3W264_PARAO</name>
<dbReference type="Proteomes" id="UP000691718">
    <property type="component" value="Unassembled WGS sequence"/>
</dbReference>
<organism evidence="1 2">
    <name type="scientific">Parnassius apollo</name>
    <name type="common">Apollo butterfly</name>
    <name type="synonym">Papilio apollo</name>
    <dbReference type="NCBI Taxonomy" id="110799"/>
    <lineage>
        <taxon>Eukaryota</taxon>
        <taxon>Metazoa</taxon>
        <taxon>Ecdysozoa</taxon>
        <taxon>Arthropoda</taxon>
        <taxon>Hexapoda</taxon>
        <taxon>Insecta</taxon>
        <taxon>Pterygota</taxon>
        <taxon>Neoptera</taxon>
        <taxon>Endopterygota</taxon>
        <taxon>Lepidoptera</taxon>
        <taxon>Glossata</taxon>
        <taxon>Ditrysia</taxon>
        <taxon>Papilionoidea</taxon>
        <taxon>Papilionidae</taxon>
        <taxon>Parnassiinae</taxon>
        <taxon>Parnassini</taxon>
        <taxon>Parnassius</taxon>
        <taxon>Parnassius</taxon>
    </lineage>
</organism>
<dbReference type="AlphaFoldDB" id="A0A8S3W264"/>
<keyword evidence="2" id="KW-1185">Reference proteome</keyword>
<reference evidence="1" key="1">
    <citation type="submission" date="2021-04" db="EMBL/GenBank/DDBJ databases">
        <authorList>
            <person name="Tunstrom K."/>
        </authorList>
    </citation>
    <scope>NUCLEOTIDE SEQUENCE</scope>
</reference>
<comment type="caution">
    <text evidence="1">The sequence shown here is derived from an EMBL/GenBank/DDBJ whole genome shotgun (WGS) entry which is preliminary data.</text>
</comment>
<evidence type="ECO:0000313" key="1">
    <source>
        <dbReference type="EMBL" id="CAG4936238.1"/>
    </source>
</evidence>
<proteinExistence type="predicted"/>